<sequence length="39" mass="4456">MTWNKGLPEIGQSLYSCVSQCLYDVYSYEPAYTSYGLKP</sequence>
<protein>
    <submittedName>
        <fullName evidence="1">Cell division protein kinase</fullName>
    </submittedName>
</protein>
<proteinExistence type="predicted"/>
<dbReference type="GO" id="GO:0016301">
    <property type="term" value="F:kinase activity"/>
    <property type="evidence" value="ECO:0007669"/>
    <property type="project" value="UniProtKB-KW"/>
</dbReference>
<accession>A0A8S5LML9</accession>
<evidence type="ECO:0000313" key="1">
    <source>
        <dbReference type="EMBL" id="DAD71190.1"/>
    </source>
</evidence>
<dbReference type="GO" id="GO:0051301">
    <property type="term" value="P:cell division"/>
    <property type="evidence" value="ECO:0007669"/>
    <property type="project" value="UniProtKB-KW"/>
</dbReference>
<dbReference type="EMBL" id="BK015877">
    <property type="protein sequence ID" value="DAD71190.1"/>
    <property type="molecule type" value="Genomic_DNA"/>
</dbReference>
<keyword evidence="1" id="KW-0132">Cell division</keyword>
<organism evidence="1">
    <name type="scientific">Siphoviridae sp. ctkyH28</name>
    <dbReference type="NCBI Taxonomy" id="2827585"/>
    <lineage>
        <taxon>Viruses</taxon>
        <taxon>Duplodnaviria</taxon>
        <taxon>Heunggongvirae</taxon>
        <taxon>Uroviricota</taxon>
        <taxon>Caudoviricetes</taxon>
    </lineage>
</organism>
<keyword evidence="1" id="KW-0131">Cell cycle</keyword>
<keyword evidence="1" id="KW-0418">Kinase</keyword>
<name>A0A8S5LML9_9CAUD</name>
<reference evidence="1" key="1">
    <citation type="journal article" date="2021" name="Proc. Natl. Acad. Sci. U.S.A.">
        <title>A Catalog of Tens of Thousands of Viruses from Human Metagenomes Reveals Hidden Associations with Chronic Diseases.</title>
        <authorList>
            <person name="Tisza M.J."/>
            <person name="Buck C.B."/>
        </authorList>
    </citation>
    <scope>NUCLEOTIDE SEQUENCE</scope>
    <source>
        <strain evidence="1">CtkyH28</strain>
    </source>
</reference>
<keyword evidence="1" id="KW-0808">Transferase</keyword>